<dbReference type="InterPro" id="IPR027417">
    <property type="entry name" value="P-loop_NTPase"/>
</dbReference>
<reference evidence="1" key="3">
    <citation type="submission" date="2024-01" db="EMBL/GenBank/DDBJ databases">
        <authorList>
            <person name="Coelho M.A."/>
            <person name="David-Palma M."/>
            <person name="Shea T."/>
            <person name="Sun S."/>
            <person name="Cuomo C.A."/>
            <person name="Heitman J."/>
        </authorList>
    </citation>
    <scope>NUCLEOTIDE SEQUENCE</scope>
    <source>
        <strain evidence="1">CBS 7841</strain>
    </source>
</reference>
<dbReference type="GeneID" id="91086323"/>
<dbReference type="PANTHER" id="PTHR43883:SF1">
    <property type="entry name" value="GLUCONOKINASE"/>
    <property type="match status" value="1"/>
</dbReference>
<proteinExistence type="predicted"/>
<reference evidence="1" key="2">
    <citation type="journal article" date="2022" name="Elife">
        <title>Obligate sexual reproduction of a homothallic fungus closely related to the Cryptococcus pathogenic species complex.</title>
        <authorList>
            <person name="Passer A.R."/>
            <person name="Clancey S.A."/>
            <person name="Shea T."/>
            <person name="David-Palma M."/>
            <person name="Averette A.F."/>
            <person name="Boekhout T."/>
            <person name="Porcel B.M."/>
            <person name="Nowrousian M."/>
            <person name="Cuomo C.A."/>
            <person name="Sun S."/>
            <person name="Heitman J."/>
            <person name="Coelho M.A."/>
        </authorList>
    </citation>
    <scope>NUCLEOTIDE SEQUENCE</scope>
    <source>
        <strain evidence="1">CBS 7841</strain>
    </source>
</reference>
<dbReference type="KEGG" id="cdep:91086323"/>
<dbReference type="Pfam" id="PF13671">
    <property type="entry name" value="AAA_33"/>
    <property type="match status" value="1"/>
</dbReference>
<organism evidence="1 2">
    <name type="scientific">Cryptococcus depauperatus CBS 7841</name>
    <dbReference type="NCBI Taxonomy" id="1295531"/>
    <lineage>
        <taxon>Eukaryota</taxon>
        <taxon>Fungi</taxon>
        <taxon>Dikarya</taxon>
        <taxon>Basidiomycota</taxon>
        <taxon>Agaricomycotina</taxon>
        <taxon>Tremellomycetes</taxon>
        <taxon>Tremellales</taxon>
        <taxon>Cryptococcaceae</taxon>
        <taxon>Cryptococcus</taxon>
    </lineage>
</organism>
<dbReference type="AlphaFoldDB" id="A0A1E3IRC8"/>
<dbReference type="PANTHER" id="PTHR43883">
    <property type="entry name" value="SLR0207 PROTEIN"/>
    <property type="match status" value="1"/>
</dbReference>
<accession>A0A1E3IRC8</accession>
<dbReference type="SUPFAM" id="SSF52540">
    <property type="entry name" value="P-loop containing nucleoside triphosphate hydrolases"/>
    <property type="match status" value="1"/>
</dbReference>
<evidence type="ECO:0000313" key="2">
    <source>
        <dbReference type="Proteomes" id="UP000094043"/>
    </source>
</evidence>
<sequence>MSDPQILLILAGLPGSGKTTFSEALIRLSPLTALENISSDNACATKHNLATNERLWIRASQDEAARKRRQEVEAKVRWGLSMGFNVVVDRMGFDRPQRSHFVAIANEFNPRPLTCCLVFTVTQQTLTRRLFIRESHPTIQDGEQAIRVLHQTRKVWQPPTVDGEGFDRIHFLQEWQQPDAANGWTVDRLVWVMSQI</sequence>
<dbReference type="InterPro" id="IPR052732">
    <property type="entry name" value="Cell-binding_unc_protein"/>
</dbReference>
<reference evidence="1" key="1">
    <citation type="submission" date="2016-06" db="EMBL/GenBank/DDBJ databases">
        <authorList>
            <person name="Cuomo C."/>
            <person name="Litvintseva A."/>
            <person name="Heitman J."/>
            <person name="Chen Y."/>
            <person name="Sun S."/>
            <person name="Springer D."/>
            <person name="Dromer F."/>
            <person name="Young S."/>
            <person name="Zeng Q."/>
            <person name="Chapman S."/>
            <person name="Gujja S."/>
            <person name="Saif S."/>
            <person name="Birren B."/>
        </authorList>
    </citation>
    <scope>NUCLEOTIDE SEQUENCE</scope>
    <source>
        <strain evidence="1">CBS 7841</strain>
    </source>
</reference>
<dbReference type="VEuPathDB" id="FungiDB:L203_01363"/>
<dbReference type="RefSeq" id="XP_066067636.1">
    <property type="nucleotide sequence ID" value="XM_066211539.1"/>
</dbReference>
<dbReference type="Gene3D" id="3.40.50.300">
    <property type="entry name" value="P-loop containing nucleotide triphosphate hydrolases"/>
    <property type="match status" value="1"/>
</dbReference>
<dbReference type="OrthoDB" id="3512845at2759"/>
<name>A0A1E3IRC8_9TREE</name>
<gene>
    <name evidence="1" type="ORF">L203_102111</name>
</gene>
<dbReference type="Proteomes" id="UP000094043">
    <property type="component" value="Chromosome 2"/>
</dbReference>
<keyword evidence="2" id="KW-1185">Reference proteome</keyword>
<protein>
    <submittedName>
        <fullName evidence="1">Uncharacterized protein</fullName>
    </submittedName>
</protein>
<dbReference type="EMBL" id="CP143785">
    <property type="protein sequence ID" value="WVN86936.1"/>
    <property type="molecule type" value="Genomic_DNA"/>
</dbReference>
<evidence type="ECO:0000313" key="1">
    <source>
        <dbReference type="EMBL" id="WVN86936.1"/>
    </source>
</evidence>